<name>A0A839ZCI1_9HYPH</name>
<proteinExistence type="predicted"/>
<feature type="region of interest" description="Disordered" evidence="1">
    <location>
        <begin position="54"/>
        <end position="109"/>
    </location>
</feature>
<dbReference type="AlphaFoldDB" id="A0A839ZCI1"/>
<sequence>MSTCLAGEKWSPPDGRNQNPLCLRETQLHRAKYCRRLFARWRTLAPTPILGLSHASPARHRPNSSPWQHGQDLCPSREGGGRPCAGTRPVLRDDTNRGPAARPELLRHHDHRGDLRARLAVDLVRQRLRPDRHLMRRASLPAFELLAAGRAMRAKESRNTNIHLMLAIVVEAINTHFKGRGSPRSSTVPDRGSLQHLMPPPSKLPLPTSPLRRVD</sequence>
<keyword evidence="3" id="KW-1185">Reference proteome</keyword>
<evidence type="ECO:0000313" key="2">
    <source>
        <dbReference type="EMBL" id="MBB3772520.1"/>
    </source>
</evidence>
<reference evidence="2 3" key="1">
    <citation type="submission" date="2020-08" db="EMBL/GenBank/DDBJ databases">
        <title>Genomic Encyclopedia of Type Strains, Phase IV (KMG-IV): sequencing the most valuable type-strain genomes for metagenomic binning, comparative biology and taxonomic classification.</title>
        <authorList>
            <person name="Goeker M."/>
        </authorList>
    </citation>
    <scope>NUCLEOTIDE SEQUENCE [LARGE SCALE GENOMIC DNA]</scope>
    <source>
        <strain evidence="2 3">DSM 5895</strain>
    </source>
</reference>
<dbReference type="Proteomes" id="UP000533469">
    <property type="component" value="Unassembled WGS sequence"/>
</dbReference>
<organism evidence="2 3">
    <name type="scientific">Ancylobacter tetraedralis</name>
    <dbReference type="NCBI Taxonomy" id="217068"/>
    <lineage>
        <taxon>Bacteria</taxon>
        <taxon>Pseudomonadati</taxon>
        <taxon>Pseudomonadota</taxon>
        <taxon>Alphaproteobacteria</taxon>
        <taxon>Hyphomicrobiales</taxon>
        <taxon>Xanthobacteraceae</taxon>
        <taxon>Ancylobacter</taxon>
    </lineage>
</organism>
<feature type="region of interest" description="Disordered" evidence="1">
    <location>
        <begin position="1"/>
        <end position="20"/>
    </location>
</feature>
<evidence type="ECO:0000313" key="3">
    <source>
        <dbReference type="Proteomes" id="UP000533469"/>
    </source>
</evidence>
<dbReference type="EMBL" id="JACICD010000006">
    <property type="protein sequence ID" value="MBB3772520.1"/>
    <property type="molecule type" value="Genomic_DNA"/>
</dbReference>
<gene>
    <name evidence="2" type="ORF">FHS55_003141</name>
</gene>
<feature type="compositionally biased region" description="Pro residues" evidence="1">
    <location>
        <begin position="198"/>
        <end position="208"/>
    </location>
</feature>
<feature type="region of interest" description="Disordered" evidence="1">
    <location>
        <begin position="178"/>
        <end position="215"/>
    </location>
</feature>
<comment type="caution">
    <text evidence="2">The sequence shown here is derived from an EMBL/GenBank/DDBJ whole genome shotgun (WGS) entry which is preliminary data.</text>
</comment>
<protein>
    <submittedName>
        <fullName evidence="2">Uncharacterized protein</fullName>
    </submittedName>
</protein>
<evidence type="ECO:0000256" key="1">
    <source>
        <dbReference type="SAM" id="MobiDB-lite"/>
    </source>
</evidence>
<accession>A0A839ZCI1</accession>